<dbReference type="EnsemblMetazoa" id="GAUT034701-RA">
    <property type="protein sequence ID" value="GAUT034701-PA"/>
    <property type="gene ID" value="GAUT034701"/>
</dbReference>
<accession>A0A1A9VEF4</accession>
<name>A0A1A9VEF4_GLOAU</name>
<evidence type="ECO:0000313" key="1">
    <source>
        <dbReference type="EnsemblMetazoa" id="GAUT034701-PA"/>
    </source>
</evidence>
<organism evidence="1 2">
    <name type="scientific">Glossina austeni</name>
    <name type="common">Savannah tsetse fly</name>
    <dbReference type="NCBI Taxonomy" id="7395"/>
    <lineage>
        <taxon>Eukaryota</taxon>
        <taxon>Metazoa</taxon>
        <taxon>Ecdysozoa</taxon>
        <taxon>Arthropoda</taxon>
        <taxon>Hexapoda</taxon>
        <taxon>Insecta</taxon>
        <taxon>Pterygota</taxon>
        <taxon>Neoptera</taxon>
        <taxon>Endopterygota</taxon>
        <taxon>Diptera</taxon>
        <taxon>Brachycera</taxon>
        <taxon>Muscomorpha</taxon>
        <taxon>Hippoboscoidea</taxon>
        <taxon>Glossinidae</taxon>
        <taxon>Glossina</taxon>
    </lineage>
</organism>
<dbReference type="AlphaFoldDB" id="A0A1A9VEF4"/>
<keyword evidence="2" id="KW-1185">Reference proteome</keyword>
<protein>
    <submittedName>
        <fullName evidence="1">Uncharacterized protein</fullName>
    </submittedName>
</protein>
<dbReference type="Proteomes" id="UP000078200">
    <property type="component" value="Unassembled WGS sequence"/>
</dbReference>
<dbReference type="VEuPathDB" id="VectorBase:GAUT034701"/>
<proteinExistence type="predicted"/>
<evidence type="ECO:0000313" key="2">
    <source>
        <dbReference type="Proteomes" id="UP000078200"/>
    </source>
</evidence>
<sequence>MCTVTSSSVLIIFVISCAIVPHTSLEEARLERQRLVQKYIKTLNKEEGAIRLVGGRNEYEGSTNNRHHGRDTRSFCTQKPYFHPKGTWKLHSMGVLKTYELELHVVHVSLTAIKRQPIEGLTVSRVELKGYEQKFNLK</sequence>
<reference evidence="1" key="1">
    <citation type="submission" date="2020-05" db="UniProtKB">
        <authorList>
            <consortium name="EnsemblMetazoa"/>
        </authorList>
    </citation>
    <scope>IDENTIFICATION</scope>
    <source>
        <strain evidence="1">TTRI</strain>
    </source>
</reference>